<gene>
    <name evidence="3" type="ORF">SMSP2_02302</name>
</gene>
<proteinExistence type="predicted"/>
<evidence type="ECO:0000256" key="2">
    <source>
        <dbReference type="SAM" id="Phobius"/>
    </source>
</evidence>
<dbReference type="EMBL" id="CP019646">
    <property type="protein sequence ID" value="AQQ71923.1"/>
    <property type="molecule type" value="Genomic_DNA"/>
</dbReference>
<name>A0A1R7T5X1_9BACT</name>
<organism evidence="3 4">
    <name type="scientific">Limihaloglobus sulfuriphilus</name>
    <dbReference type="NCBI Taxonomy" id="1851148"/>
    <lineage>
        <taxon>Bacteria</taxon>
        <taxon>Pseudomonadati</taxon>
        <taxon>Planctomycetota</taxon>
        <taxon>Phycisphaerae</taxon>
        <taxon>Sedimentisphaerales</taxon>
        <taxon>Sedimentisphaeraceae</taxon>
        <taxon>Limihaloglobus</taxon>
    </lineage>
</organism>
<dbReference type="KEGG" id="pbas:SMSP2_02302"/>
<keyword evidence="1" id="KW-0175">Coiled coil</keyword>
<keyword evidence="2" id="KW-1133">Transmembrane helix</keyword>
<sequence length="609" mass="70537">MRIKNIIISLMFVIAGAGLLLSALMQLDDINAMRKELKLISTDKPLENAPPSLAFATVAMGAFRGLVVDILWMRADRLKEEGQFFDAKQIAEWITVLQPRFASVWDFHAWNMAYNISVAIPSSRPEERWHWVKNGFELLRDKGIEYNPNAIILYRSLAWIFQHKMSGVTDDVHKYYKLRLIMEMGPLVQPLTNAHFDSLAAAPKTFEQLRANETLAEFADKLKAADEKLADEEKFPLEFLRLFNKEQGFSEEAVLLMQDYEQSDALIAMRDFSQAWELRNTWKFDIDLMIKLNEKYGPITFEEGVREPLNWEHPDAHAIYWAEKGLAQAGSEGVVGEDYSIDEINTDRIVFHSLQNLFRTGRLVVYDAVLPAEATESEIGAEDTVGAAKYGKSLYTVPDLRMFDSYNAAQIERIEKYSGEDGEAGSRSLYTGHRNMLTNAVLSFYQAGHVKKASQIYKDLRERYPRPENSVPIEVFCRQRIKEEFEGITIYDAMEACTTLLSEAYFRYAIYDDQEAMGKEQLARQVYDIYRTEDFEGERVTLPSFSRLRYIALINFMNDPYYPPNMSYALMQRLENERPEVFEKLTEENETFMQEYQKMQEQQQQQGQQ</sequence>
<dbReference type="OrthoDB" id="239224at2"/>
<dbReference type="Proteomes" id="UP000188181">
    <property type="component" value="Chromosome"/>
</dbReference>
<reference evidence="4" key="1">
    <citation type="submission" date="2017-02" db="EMBL/GenBank/DDBJ databases">
        <title>Comparative genomics and description of representatives of a novel lineage of planctomycetes thriving in anoxic sediments.</title>
        <authorList>
            <person name="Spring S."/>
            <person name="Bunk B."/>
            <person name="Sproer C."/>
        </authorList>
    </citation>
    <scope>NUCLEOTIDE SEQUENCE [LARGE SCALE GENOMIC DNA]</scope>
    <source>
        <strain evidence="4">SM-Chi-D1</strain>
    </source>
</reference>
<dbReference type="STRING" id="1851148.SMSP2_02302"/>
<evidence type="ECO:0000313" key="3">
    <source>
        <dbReference type="EMBL" id="AQQ71923.1"/>
    </source>
</evidence>
<keyword evidence="2" id="KW-0812">Transmembrane</keyword>
<dbReference type="AlphaFoldDB" id="A0A1R7T5X1"/>
<feature type="transmembrane region" description="Helical" evidence="2">
    <location>
        <begin position="7"/>
        <end position="27"/>
    </location>
</feature>
<evidence type="ECO:0000313" key="4">
    <source>
        <dbReference type="Proteomes" id="UP000188181"/>
    </source>
</evidence>
<keyword evidence="2" id="KW-0472">Membrane</keyword>
<evidence type="ECO:0000256" key="1">
    <source>
        <dbReference type="SAM" id="Coils"/>
    </source>
</evidence>
<accession>A0A1R7T5X1</accession>
<protein>
    <submittedName>
        <fullName evidence="3">Uncharacterized protein</fullName>
    </submittedName>
</protein>
<keyword evidence="4" id="KW-1185">Reference proteome</keyword>
<feature type="coiled-coil region" evidence="1">
    <location>
        <begin position="571"/>
        <end position="602"/>
    </location>
</feature>